<accession>A0ABR7F358</accession>
<dbReference type="InterPro" id="IPR026906">
    <property type="entry name" value="LRR_5"/>
</dbReference>
<dbReference type="Proteomes" id="UP000597877">
    <property type="component" value="Unassembled WGS sequence"/>
</dbReference>
<dbReference type="Gene3D" id="3.80.10.10">
    <property type="entry name" value="Ribonuclease Inhibitor"/>
    <property type="match status" value="3"/>
</dbReference>
<reference evidence="2 3" key="1">
    <citation type="submission" date="2020-08" db="EMBL/GenBank/DDBJ databases">
        <title>Genome public.</title>
        <authorList>
            <person name="Liu C."/>
            <person name="Sun Q."/>
        </authorList>
    </citation>
    <scope>NUCLEOTIDE SEQUENCE [LARGE SCALE GENOMIC DNA]</scope>
    <source>
        <strain evidence="2 3">BX4</strain>
    </source>
</reference>
<evidence type="ECO:0000313" key="2">
    <source>
        <dbReference type="EMBL" id="MBC5667647.1"/>
    </source>
</evidence>
<proteinExistence type="predicted"/>
<dbReference type="SUPFAM" id="SSF52058">
    <property type="entry name" value="L domain-like"/>
    <property type="match status" value="1"/>
</dbReference>
<dbReference type="RefSeq" id="WP_118589445.1">
    <property type="nucleotide sequence ID" value="NZ_JACOOZ010000004.1"/>
</dbReference>
<dbReference type="InterPro" id="IPR053139">
    <property type="entry name" value="Surface_bspA-like"/>
</dbReference>
<sequence>MRKFSKKFFSITLAVAMTFSIIPGTDFSGLIKNVSAAESMVDDNIQITTNIIPDVQLCYAVRYIIGGDKYANITVKDLRTYTGKIDLSTYPDYDKIESLEGLGYARKASAIDASRLSKVKRIEANEFQNCGFKQFGMPSNIVEIGKEAFFNCANLETVDLPQTLVTIQSEAFRNCKALDGIVLPEKIAKIGNNAFAICENLKSIVIPDGINAAIENAGDDSVVGIGGGVFDGCIRLDSVKLGAGMTAIPAGFLSNTTSLKSIEIPEKIVKIMDSAFSGSGLLKIDLSANTGITAIETSVFEMCEELYSVKLPDSIERIEEGAFNSCSSLYDFSFVTKLTKLKTIGRSAFSHCGFGSVEIPGTVESIGTYAFSGNGSMEELVVDDFPEVKGDVVKKIGHYAFSDSIHLKTIKLPTDNEYNQRVTLEIGDYAFSGCSRMESINFPANLTKIGDYAFNECGYSVTDWAKDNDEFIGINKAVRYYIMPDDIHTSKEDGDNKVILFSNENANYYQPKEAYVNPDKLKKSAKEVGEGSIVVYIQISRSDPSYAFASELHYQYVVGLPNADLSKCSKLTLGKYAFYRCLNLKKVSLPKELKVIPEYAFAECSTNILMGNGLAVSSLGVKAIDDEWYTGLETVEMGDNIEKIGRFAFYNDFNLVIDDELPQALKVIENGAYQGCESLKSVVLPRNLETIGDNAFADSSRIAEKYMTDKKELNLDASYAGKLQYIGLGAFSNSGLRSFVMDKNAPLTIINRSTFYGCQYLDTVVLSKAVACVDNQALGACIRLKSVNVYDKCTFKTDSIKGGIDNEKFPITEWSGIGYSSNGKFYLTTYTFNLAITPLNDQITVRLNEETIIPLYTIASDSNGYYSQVKIADNSYLYDAKIGNLDGEKNPERTKMVPTQKIAVNKADKNDYTAAYQNSAYAVALKGLSEGEKIGVNIQEYLQLRTADGVVLVYSPTVSYVADVTRVPCVDIVMDDKQYISVDEKAGVKISPKFVSKTGDHITDTVEWDVLTGADYISMTVADDGLSVTISPKGGSCGTASIRVKAGQVTKVIYINVVSPANLITISPRGSIDMMYGTTTDIEASEILLGDDENAEYRDTIKFTSSNEKIVKVTKTTEVDGKFVCTLQAVGAGEATINAKAMAGRGQASLKVCVSSKNLRIKLYDGEGNELKIENNGKVYITDEISYIYGFNEELLSNDIIVKSSNEDVVKTNVNTFANKISFRPLKVGKSQITIYPAVGNEENGVTFTMHVNGNITDIRLSSKSIQEGATESVFSYMTNNFRDRITEATEENYKKITNNKIEFVSGNPDKAVVDNYGNVTVKKYSENERTVTITCNVYNDDGEIIKSESTTITIEKPKVTGVKITGNTNIKVGQTVKLGIEILPHTGDYNDIIVDLVEGNYVTAKWELSQDQKTLSVTGINAGTVVLEIRANKNRILQASKTVKIVVSKPSVSVKAPGKAKWAKCKGGKKKISLKWKKVSGATGYQIQISKKKKGGYKTVKKINSGKSLGCTIKKLKKKKKYYFRIRAFVKKSGVTKYGKWSGIKAVKTK</sequence>
<evidence type="ECO:0000259" key="1">
    <source>
        <dbReference type="PROSITE" id="PS50853"/>
    </source>
</evidence>
<dbReference type="SUPFAM" id="SSF49265">
    <property type="entry name" value="Fibronectin type III"/>
    <property type="match status" value="1"/>
</dbReference>
<organism evidence="2 3">
    <name type="scientific">Eubacterium segne</name>
    <dbReference type="NCBI Taxonomy" id="2763045"/>
    <lineage>
        <taxon>Bacteria</taxon>
        <taxon>Bacillati</taxon>
        <taxon>Bacillota</taxon>
        <taxon>Clostridia</taxon>
        <taxon>Eubacteriales</taxon>
        <taxon>Eubacteriaceae</taxon>
        <taxon>Eubacterium</taxon>
    </lineage>
</organism>
<feature type="domain" description="Fibronectin type-III" evidence="1">
    <location>
        <begin position="1457"/>
        <end position="1551"/>
    </location>
</feature>
<evidence type="ECO:0000313" key="3">
    <source>
        <dbReference type="Proteomes" id="UP000597877"/>
    </source>
</evidence>
<dbReference type="Pfam" id="PF13306">
    <property type="entry name" value="LRR_5"/>
    <property type="match status" value="4"/>
</dbReference>
<dbReference type="InterPro" id="IPR013783">
    <property type="entry name" value="Ig-like_fold"/>
</dbReference>
<protein>
    <submittedName>
        <fullName evidence="2">Leucine-rich repeat domain-containing protein</fullName>
    </submittedName>
</protein>
<dbReference type="PROSITE" id="PS50853">
    <property type="entry name" value="FN3"/>
    <property type="match status" value="1"/>
</dbReference>
<gene>
    <name evidence="2" type="ORF">H8S00_06590</name>
</gene>
<dbReference type="Gene3D" id="2.60.40.10">
    <property type="entry name" value="Immunoglobulins"/>
    <property type="match status" value="1"/>
</dbReference>
<keyword evidence="3" id="KW-1185">Reference proteome</keyword>
<comment type="caution">
    <text evidence="2">The sequence shown here is derived from an EMBL/GenBank/DDBJ whole genome shotgun (WGS) entry which is preliminary data.</text>
</comment>
<dbReference type="InterPro" id="IPR036116">
    <property type="entry name" value="FN3_sf"/>
</dbReference>
<dbReference type="InterPro" id="IPR003961">
    <property type="entry name" value="FN3_dom"/>
</dbReference>
<dbReference type="PANTHER" id="PTHR45661:SF3">
    <property type="entry name" value="IG-LIKE DOMAIN-CONTAINING PROTEIN"/>
    <property type="match status" value="1"/>
</dbReference>
<dbReference type="EMBL" id="JACOOZ010000004">
    <property type="protein sequence ID" value="MBC5667647.1"/>
    <property type="molecule type" value="Genomic_DNA"/>
</dbReference>
<name>A0ABR7F358_9FIRM</name>
<dbReference type="PANTHER" id="PTHR45661">
    <property type="entry name" value="SURFACE ANTIGEN"/>
    <property type="match status" value="1"/>
</dbReference>
<dbReference type="InterPro" id="IPR032675">
    <property type="entry name" value="LRR_dom_sf"/>
</dbReference>
<dbReference type="Gene3D" id="2.60.40.1080">
    <property type="match status" value="1"/>
</dbReference>